<protein>
    <submittedName>
        <fullName evidence="1">Usg protein</fullName>
    </submittedName>
</protein>
<dbReference type="EMBL" id="JBHSML010000002">
    <property type="protein sequence ID" value="MFC5515163.1"/>
    <property type="molecule type" value="Genomic_DNA"/>
</dbReference>
<dbReference type="InterPro" id="IPR009354">
    <property type="entry name" value="Usg"/>
</dbReference>
<organism evidence="1 2">
    <name type="scientific">Kaistia terrae</name>
    <dbReference type="NCBI Taxonomy" id="537017"/>
    <lineage>
        <taxon>Bacteria</taxon>
        <taxon>Pseudomonadati</taxon>
        <taxon>Pseudomonadota</taxon>
        <taxon>Alphaproteobacteria</taxon>
        <taxon>Hyphomicrobiales</taxon>
        <taxon>Kaistiaceae</taxon>
        <taxon>Kaistia</taxon>
    </lineage>
</organism>
<proteinExistence type="predicted"/>
<accession>A0ABW0PRS9</accession>
<dbReference type="Pfam" id="PF06233">
    <property type="entry name" value="Usg"/>
    <property type="match status" value="1"/>
</dbReference>
<evidence type="ECO:0000313" key="2">
    <source>
        <dbReference type="Proteomes" id="UP001596150"/>
    </source>
</evidence>
<name>A0ABW0PRS9_9HYPH</name>
<dbReference type="Proteomes" id="UP001596150">
    <property type="component" value="Unassembled WGS sequence"/>
</dbReference>
<reference evidence="2" key="1">
    <citation type="journal article" date="2019" name="Int. J. Syst. Evol. Microbiol.">
        <title>The Global Catalogue of Microorganisms (GCM) 10K type strain sequencing project: providing services to taxonomists for standard genome sequencing and annotation.</title>
        <authorList>
            <consortium name="The Broad Institute Genomics Platform"/>
            <consortium name="The Broad Institute Genome Sequencing Center for Infectious Disease"/>
            <person name="Wu L."/>
            <person name="Ma J."/>
        </authorList>
    </citation>
    <scope>NUCLEOTIDE SEQUENCE [LARGE SCALE GENOMIC DNA]</scope>
    <source>
        <strain evidence="2">KACC 12633</strain>
    </source>
</reference>
<sequence>MPMPSSLLRQLSGYGLTTAHILYRLPDHPVFLQSYLWQDYDLAPDFPELHKFLDFWKRELDGPLHSVRVAHRGLIGPAECRIAAAEFSLN</sequence>
<evidence type="ECO:0000313" key="1">
    <source>
        <dbReference type="EMBL" id="MFC5515163.1"/>
    </source>
</evidence>
<comment type="caution">
    <text evidence="1">The sequence shown here is derived from an EMBL/GenBank/DDBJ whole genome shotgun (WGS) entry which is preliminary data.</text>
</comment>
<dbReference type="RefSeq" id="WP_266343163.1">
    <property type="nucleotide sequence ID" value="NZ_JAPKNH010000002.1"/>
</dbReference>
<gene>
    <name evidence="1" type="ORF">ACFPP9_05225</name>
</gene>
<keyword evidence="2" id="KW-1185">Reference proteome</keyword>